<dbReference type="InterPro" id="IPR036414">
    <property type="entry name" value="YaeB_N_sf"/>
</dbReference>
<reference evidence="4 5" key="1">
    <citation type="submission" date="2020-03" db="EMBL/GenBank/DDBJ databases">
        <title>Genomic Encyclopedia of Type Strains, Phase IV (KMG-IV): sequencing the most valuable type-strain genomes for metagenomic binning, comparative biology and taxonomic classification.</title>
        <authorList>
            <person name="Goeker M."/>
        </authorList>
    </citation>
    <scope>NUCLEOTIDE SEQUENCE [LARGE SCALE GENOMIC DNA]</scope>
    <source>
        <strain evidence="4 5">DSM 24233</strain>
    </source>
</reference>
<dbReference type="RefSeq" id="WP_167941220.1">
    <property type="nucleotide sequence ID" value="NZ_JAATJA010000002.1"/>
</dbReference>
<dbReference type="NCBIfam" id="TIGR00104">
    <property type="entry name" value="tRNA_TsaA"/>
    <property type="match status" value="1"/>
</dbReference>
<dbReference type="InterPro" id="IPR036413">
    <property type="entry name" value="YaeB-like_sf"/>
</dbReference>
<gene>
    <name evidence="4" type="ORF">GGQ74_001798</name>
</gene>
<dbReference type="GO" id="GO:0032259">
    <property type="term" value="P:methylation"/>
    <property type="evidence" value="ECO:0007669"/>
    <property type="project" value="UniProtKB-KW"/>
</dbReference>
<protein>
    <submittedName>
        <fullName evidence="4">tRNA-Thr(GGU) m(6)t(6)A37 methyltransferase TsaA</fullName>
    </submittedName>
</protein>
<dbReference type="Pfam" id="PF01980">
    <property type="entry name" value="TrmO_N"/>
    <property type="match status" value="1"/>
</dbReference>
<keyword evidence="5" id="KW-1185">Reference proteome</keyword>
<dbReference type="PANTHER" id="PTHR12818:SF0">
    <property type="entry name" value="TRNA (ADENINE(37)-N6)-METHYLTRANSFERASE"/>
    <property type="match status" value="1"/>
</dbReference>
<dbReference type="PROSITE" id="PS51668">
    <property type="entry name" value="TSAA_2"/>
    <property type="match status" value="1"/>
</dbReference>
<sequence length="165" mass="18264">MTTFEFSPIGTIRSPFRELAGMPIQPTGAQDAIGYIDIDPKYAKGLHDLDGFSHIILLYAFHASHGFSLTVTPFMDDTPRGLFATRAPKRPNPIGFSVVELLAVSGTRLDIRGVDILDGTPLLDVKPFVPRFDAPDATRIGWLEGRDGQSETRRADDRFIEKNFS</sequence>
<keyword evidence="4" id="KW-0489">Methyltransferase</keyword>
<evidence type="ECO:0000256" key="1">
    <source>
        <dbReference type="ARBA" id="ARBA00022691"/>
    </source>
</evidence>
<dbReference type="CDD" id="cd09281">
    <property type="entry name" value="UPF0066"/>
    <property type="match status" value="1"/>
</dbReference>
<dbReference type="PANTHER" id="PTHR12818">
    <property type="entry name" value="TRNA (ADENINE(37)-N6)-METHYLTRANSFERASE"/>
    <property type="match status" value="1"/>
</dbReference>
<name>A0A846QRT9_9BACT</name>
<comment type="similarity">
    <text evidence="2">Belongs to the tRNA methyltransferase O family.</text>
</comment>
<evidence type="ECO:0000259" key="3">
    <source>
        <dbReference type="PROSITE" id="PS51668"/>
    </source>
</evidence>
<evidence type="ECO:0000313" key="5">
    <source>
        <dbReference type="Proteomes" id="UP000580856"/>
    </source>
</evidence>
<keyword evidence="4" id="KW-0808">Transferase</keyword>
<dbReference type="AlphaFoldDB" id="A0A846QRT9"/>
<dbReference type="InterPro" id="IPR040372">
    <property type="entry name" value="YaeB-like"/>
</dbReference>
<dbReference type="Gene3D" id="2.40.30.70">
    <property type="entry name" value="YaeB-like"/>
    <property type="match status" value="1"/>
</dbReference>
<dbReference type="EMBL" id="JAATJA010000002">
    <property type="protein sequence ID" value="NJB68125.1"/>
    <property type="molecule type" value="Genomic_DNA"/>
</dbReference>
<keyword evidence="1" id="KW-0949">S-adenosyl-L-methionine</keyword>
<dbReference type="Proteomes" id="UP000580856">
    <property type="component" value="Unassembled WGS sequence"/>
</dbReference>
<evidence type="ECO:0000313" key="4">
    <source>
        <dbReference type="EMBL" id="NJB68125.1"/>
    </source>
</evidence>
<dbReference type="InterPro" id="IPR023370">
    <property type="entry name" value="TrmO-like_N"/>
</dbReference>
<dbReference type="SUPFAM" id="SSF118196">
    <property type="entry name" value="YaeB-like"/>
    <property type="match status" value="1"/>
</dbReference>
<proteinExistence type="inferred from homology"/>
<accession>A0A846QRT9</accession>
<dbReference type="GO" id="GO:0008168">
    <property type="term" value="F:methyltransferase activity"/>
    <property type="evidence" value="ECO:0007669"/>
    <property type="project" value="UniProtKB-KW"/>
</dbReference>
<evidence type="ECO:0000256" key="2">
    <source>
        <dbReference type="ARBA" id="ARBA00033753"/>
    </source>
</evidence>
<feature type="domain" description="TsaA-like" evidence="3">
    <location>
        <begin position="6"/>
        <end position="137"/>
    </location>
</feature>
<comment type="caution">
    <text evidence="4">The sequence shown here is derived from an EMBL/GenBank/DDBJ whole genome shotgun (WGS) entry which is preliminary data.</text>
</comment>
<organism evidence="4 5">
    <name type="scientific">Desulfobaculum xiamenense</name>
    <dbReference type="NCBI Taxonomy" id="995050"/>
    <lineage>
        <taxon>Bacteria</taxon>
        <taxon>Pseudomonadati</taxon>
        <taxon>Thermodesulfobacteriota</taxon>
        <taxon>Desulfovibrionia</taxon>
        <taxon>Desulfovibrionales</taxon>
        <taxon>Desulfovibrionaceae</taxon>
        <taxon>Desulfobaculum</taxon>
    </lineage>
</organism>